<name>A0A316E7W4_9BACT</name>
<dbReference type="NCBIfam" id="TIGR04131">
    <property type="entry name" value="Bac_Flav_CTERM"/>
    <property type="match status" value="1"/>
</dbReference>
<evidence type="ECO:0000313" key="2">
    <source>
        <dbReference type="Proteomes" id="UP000245489"/>
    </source>
</evidence>
<keyword evidence="2" id="KW-1185">Reference proteome</keyword>
<organism evidence="1 2">
    <name type="scientific">Arcicella aurantiaca</name>
    <dbReference type="NCBI Taxonomy" id="591202"/>
    <lineage>
        <taxon>Bacteria</taxon>
        <taxon>Pseudomonadati</taxon>
        <taxon>Bacteroidota</taxon>
        <taxon>Cytophagia</taxon>
        <taxon>Cytophagales</taxon>
        <taxon>Flectobacillaceae</taxon>
        <taxon>Arcicella</taxon>
    </lineage>
</organism>
<proteinExistence type="predicted"/>
<comment type="caution">
    <text evidence="1">The sequence shown here is derived from an EMBL/GenBank/DDBJ whole genome shotgun (WGS) entry which is preliminary data.</text>
</comment>
<sequence length="740" mass="82446">MRKFYLIILLAIIYAPSLYATHIVGGEIELLALKNQTNASHRLNLNLYFDNINGSTGAIDQNLTLGIFRKRDNFLMGYVIVPLVSSNLIQYTNPTCTQSNQVQTRLLQYSSLIYLNPDDFADAQGYYIVWERCCRNNIISNIVLPQEAASVFYLSFPALKKDGVAFVNSSPSFTTLKGDYICLNRPFTFEFGATDADSDSLVYSLVTPLNGYSNKDFPNPALPRGSSNYPLVAWGNGFSLGNVMGGPQPLAVNPRTGQLTVTVDKEGLYVFCVLVEEYRKGVKIGEVRRDFQLKSLDCPTNNAPVALFREKGKTEFYKSESTITIKYGEKKCLSLMGNDRDLNQSISMKVVAVNSKYNPTLSPSNLSNSSPKDTLRSEICFDECTESTDGKPLLFDIIVTDNGCPQPLSSTLRLKVLIEPKPNARPTIISDLLNQRAETLLGNTLKFNLFGNDLDNDSITIIATGRGFNLSQAGMSFAGGSGVGKLTSPFTWTPICDLKRTTDYIVDFIVIDKRCGRNLRDSISVNLKTLSPQIPPPTVYTSLPNNTIDITLNGTEPQAILFDVIGEEIDPKTIIRLFAVPNGFDLKANGMSWTDKSGNIKIVNPFSWKPDCSLLQGKELMSYKIDFIVENNSCNIDKYDTVAVNITLKNKVVNFETFKPANVFTPNGDGKNDYFSLDLPENSCLEQFESIEIFNRWGSSVYKSSDKNFKWTGGDLASADYFYQLKFTQREFKGWISLVR</sequence>
<dbReference type="Pfam" id="PF13585">
    <property type="entry name" value="CHU_C"/>
    <property type="match status" value="1"/>
</dbReference>
<protein>
    <submittedName>
        <fullName evidence="1">Gliding motility-associated-like protein</fullName>
    </submittedName>
</protein>
<dbReference type="Proteomes" id="UP000245489">
    <property type="component" value="Unassembled WGS sequence"/>
</dbReference>
<evidence type="ECO:0000313" key="1">
    <source>
        <dbReference type="EMBL" id="PWK26554.1"/>
    </source>
</evidence>
<dbReference type="RefSeq" id="WP_109743131.1">
    <property type="nucleotide sequence ID" value="NZ_QGGO01000011.1"/>
</dbReference>
<accession>A0A316E7W4</accession>
<dbReference type="InterPro" id="IPR026341">
    <property type="entry name" value="T9SS_type_B"/>
</dbReference>
<dbReference type="EMBL" id="QGGO01000011">
    <property type="protein sequence ID" value="PWK26554.1"/>
    <property type="molecule type" value="Genomic_DNA"/>
</dbReference>
<reference evidence="1 2" key="1">
    <citation type="submission" date="2018-05" db="EMBL/GenBank/DDBJ databases">
        <title>Genomic Encyclopedia of Archaeal and Bacterial Type Strains, Phase II (KMG-II): from individual species to whole genera.</title>
        <authorList>
            <person name="Goeker M."/>
        </authorList>
    </citation>
    <scope>NUCLEOTIDE SEQUENCE [LARGE SCALE GENOMIC DNA]</scope>
    <source>
        <strain evidence="1 2">DSM 22214</strain>
    </source>
</reference>
<dbReference type="AlphaFoldDB" id="A0A316E7W4"/>
<gene>
    <name evidence="1" type="ORF">LV89_02402</name>
</gene>